<dbReference type="RefSeq" id="XP_033538873.1">
    <property type="nucleotide sequence ID" value="XM_033678458.1"/>
</dbReference>
<reference evidence="4" key="3">
    <citation type="submission" date="2025-04" db="UniProtKB">
        <authorList>
            <consortium name="RefSeq"/>
        </authorList>
    </citation>
    <scope>IDENTIFICATION</scope>
    <source>
        <strain evidence="4">CBS 781.70</strain>
    </source>
</reference>
<evidence type="ECO:0000313" key="3">
    <source>
        <dbReference type="Proteomes" id="UP000504638"/>
    </source>
</evidence>
<sequence>MHIVTYLVWTAIISLEEMFTYSGYTMLPWTVRVTGVAGRTEAHFLSGGKGNYAPWGLLDWVNGTLVGEVDEEGKVVEATLPGEGGSGGNGENGEMEEPPKMGRKGRKKRNA</sequence>
<reference evidence="2 4" key="1">
    <citation type="submission" date="2020-01" db="EMBL/GenBank/DDBJ databases">
        <authorList>
            <consortium name="DOE Joint Genome Institute"/>
            <person name="Haridas S."/>
            <person name="Albert R."/>
            <person name="Binder M."/>
            <person name="Bloem J."/>
            <person name="Labutti K."/>
            <person name="Salamov A."/>
            <person name="Andreopoulos B."/>
            <person name="Baker S.E."/>
            <person name="Barry K."/>
            <person name="Bills G."/>
            <person name="Bluhm B.H."/>
            <person name="Cannon C."/>
            <person name="Castanera R."/>
            <person name="Culley D.E."/>
            <person name="Daum C."/>
            <person name="Ezra D."/>
            <person name="Gonzalez J.B."/>
            <person name="Henrissat B."/>
            <person name="Kuo A."/>
            <person name="Liang C."/>
            <person name="Lipzen A."/>
            <person name="Lutzoni F."/>
            <person name="Magnuson J."/>
            <person name="Mondo S."/>
            <person name="Nolan M."/>
            <person name="Ohm R."/>
            <person name="Pangilinan J."/>
            <person name="Park H.-J."/>
            <person name="Ramirez L."/>
            <person name="Alfaro M."/>
            <person name="Sun H."/>
            <person name="Tritt A."/>
            <person name="Yoshinaga Y."/>
            <person name="Zwiers L.-H."/>
            <person name="Turgeon B.G."/>
            <person name="Goodwin S.B."/>
            <person name="Spatafora J.W."/>
            <person name="Crous P.W."/>
            <person name="Grigoriev I.V."/>
        </authorList>
    </citation>
    <scope>NUCLEOTIDE SEQUENCE</scope>
    <source>
        <strain evidence="2 4">CBS 781.70</strain>
    </source>
</reference>
<feature type="region of interest" description="Disordered" evidence="1">
    <location>
        <begin position="77"/>
        <end position="111"/>
    </location>
</feature>
<dbReference type="OrthoDB" id="408954at2759"/>
<organism evidence="2">
    <name type="scientific">Eremomyces bilateralis CBS 781.70</name>
    <dbReference type="NCBI Taxonomy" id="1392243"/>
    <lineage>
        <taxon>Eukaryota</taxon>
        <taxon>Fungi</taxon>
        <taxon>Dikarya</taxon>
        <taxon>Ascomycota</taxon>
        <taxon>Pezizomycotina</taxon>
        <taxon>Dothideomycetes</taxon>
        <taxon>Dothideomycetes incertae sedis</taxon>
        <taxon>Eremomycetales</taxon>
        <taxon>Eremomycetaceae</taxon>
        <taxon>Eremomyces</taxon>
    </lineage>
</organism>
<evidence type="ECO:0000256" key="1">
    <source>
        <dbReference type="SAM" id="MobiDB-lite"/>
    </source>
</evidence>
<accession>A0A6G1GGX4</accession>
<dbReference type="Proteomes" id="UP000504638">
    <property type="component" value="Unplaced"/>
</dbReference>
<gene>
    <name evidence="2 4" type="ORF">P152DRAFT_453827</name>
</gene>
<evidence type="ECO:0000313" key="2">
    <source>
        <dbReference type="EMBL" id="KAF1817242.1"/>
    </source>
</evidence>
<dbReference type="GeneID" id="54419028"/>
<evidence type="ECO:0000313" key="4">
    <source>
        <dbReference type="RefSeq" id="XP_033538873.1"/>
    </source>
</evidence>
<feature type="compositionally biased region" description="Gly residues" evidence="1">
    <location>
        <begin position="82"/>
        <end position="91"/>
    </location>
</feature>
<dbReference type="EMBL" id="ML975149">
    <property type="protein sequence ID" value="KAF1817242.1"/>
    <property type="molecule type" value="Genomic_DNA"/>
</dbReference>
<proteinExistence type="predicted"/>
<name>A0A6G1GGX4_9PEZI</name>
<reference evidence="4" key="2">
    <citation type="submission" date="2020-04" db="EMBL/GenBank/DDBJ databases">
        <authorList>
            <consortium name="NCBI Genome Project"/>
        </authorList>
    </citation>
    <scope>NUCLEOTIDE SEQUENCE</scope>
    <source>
        <strain evidence="4">CBS 781.70</strain>
    </source>
</reference>
<keyword evidence="3" id="KW-1185">Reference proteome</keyword>
<dbReference type="AlphaFoldDB" id="A0A6G1GGX4"/>
<feature type="compositionally biased region" description="Basic residues" evidence="1">
    <location>
        <begin position="101"/>
        <end position="111"/>
    </location>
</feature>
<protein>
    <submittedName>
        <fullName evidence="2 4">Uncharacterized protein</fullName>
    </submittedName>
</protein>